<evidence type="ECO:0000313" key="3">
    <source>
        <dbReference type="Proteomes" id="UP001365846"/>
    </source>
</evidence>
<feature type="region of interest" description="Disordered" evidence="1">
    <location>
        <begin position="1"/>
        <end position="20"/>
    </location>
</feature>
<name>A0ABU8V9A9_9BURK</name>
<dbReference type="Proteomes" id="UP001365846">
    <property type="component" value="Unassembled WGS sequence"/>
</dbReference>
<keyword evidence="3" id="KW-1185">Reference proteome</keyword>
<proteinExistence type="predicted"/>
<organism evidence="2 3">
    <name type="scientific">Variovorax ureilyticus</name>
    <dbReference type="NCBI Taxonomy" id="1836198"/>
    <lineage>
        <taxon>Bacteria</taxon>
        <taxon>Pseudomonadati</taxon>
        <taxon>Pseudomonadota</taxon>
        <taxon>Betaproteobacteria</taxon>
        <taxon>Burkholderiales</taxon>
        <taxon>Comamonadaceae</taxon>
        <taxon>Variovorax</taxon>
    </lineage>
</organism>
<accession>A0ABU8V9A9</accession>
<evidence type="ECO:0000256" key="1">
    <source>
        <dbReference type="SAM" id="MobiDB-lite"/>
    </source>
</evidence>
<evidence type="ECO:0000313" key="2">
    <source>
        <dbReference type="EMBL" id="MEJ8810239.1"/>
    </source>
</evidence>
<dbReference type="EMBL" id="JBBKZU010000001">
    <property type="protein sequence ID" value="MEJ8810239.1"/>
    <property type="molecule type" value="Genomic_DNA"/>
</dbReference>
<reference evidence="2 3" key="1">
    <citation type="submission" date="2024-03" db="EMBL/GenBank/DDBJ databases">
        <title>Novel species of the genus Variovorax.</title>
        <authorList>
            <person name="Liu Q."/>
            <person name="Xin Y.-H."/>
        </authorList>
    </citation>
    <scope>NUCLEOTIDE SEQUENCE [LARGE SCALE GENOMIC DNA]</scope>
    <source>
        <strain evidence="2 3">KACC 18899</strain>
    </source>
</reference>
<sequence>MTAGEPMQAERLRRRGRAHVDVEQRMEADMNASIVKRAASCVPVLQVSVNPEGGAHASP</sequence>
<dbReference type="RefSeq" id="WP_340355533.1">
    <property type="nucleotide sequence ID" value="NZ_JBBKZU010000001.1"/>
</dbReference>
<comment type="caution">
    <text evidence="2">The sequence shown here is derived from an EMBL/GenBank/DDBJ whole genome shotgun (WGS) entry which is preliminary data.</text>
</comment>
<gene>
    <name evidence="2" type="ORF">WKW77_04120</name>
</gene>
<protein>
    <submittedName>
        <fullName evidence="2">Uncharacterized protein</fullName>
    </submittedName>
</protein>